<protein>
    <submittedName>
        <fullName evidence="2">DUF3261 domain-containing protein</fullName>
    </submittedName>
</protein>
<name>A0ABX0KNU9_9NEIS</name>
<dbReference type="EMBL" id="JAAOLX010000002">
    <property type="protein sequence ID" value="NHQ85427.1"/>
    <property type="molecule type" value="Genomic_DNA"/>
</dbReference>
<dbReference type="Proteomes" id="UP000712570">
    <property type="component" value="Unassembled WGS sequence"/>
</dbReference>
<reference evidence="2 3" key="1">
    <citation type="submission" date="2020-03" db="EMBL/GenBank/DDBJ databases">
        <title>Draft genome sequence of environmentally isolated violet-colored cultures.</title>
        <authorList>
            <person name="Wilson H.S."/>
        </authorList>
    </citation>
    <scope>NUCLEOTIDE SEQUENCE [LARGE SCALE GENOMIC DNA]</scope>
    <source>
        <strain evidence="2 3">HSC-16F04</strain>
    </source>
</reference>
<evidence type="ECO:0000256" key="1">
    <source>
        <dbReference type="SAM" id="SignalP"/>
    </source>
</evidence>
<dbReference type="RefSeq" id="WP_166822747.1">
    <property type="nucleotide sequence ID" value="NZ_JAAOLX010000002.1"/>
</dbReference>
<keyword evidence="1" id="KW-0732">Signal</keyword>
<dbReference type="PROSITE" id="PS51257">
    <property type="entry name" value="PROKAR_LIPOPROTEIN"/>
    <property type="match status" value="1"/>
</dbReference>
<accession>A0ABX0KNU9</accession>
<comment type="caution">
    <text evidence="2">The sequence shown here is derived from an EMBL/GenBank/DDBJ whole genome shotgun (WGS) entry which is preliminary data.</text>
</comment>
<evidence type="ECO:0000313" key="2">
    <source>
        <dbReference type="EMBL" id="NHQ85427.1"/>
    </source>
</evidence>
<sequence length="188" mass="20595">MRGLMVLMLALLSACTSQEPAISLPLLRLAPAAFATAMPLSLSQRLTVTPLPASRGETNSPAKNLDALLEINPDQVQLAGFALGQRILTVGWDGQSLTSSRHALLPKEVDEQRVLRDVQLVYWPLATIQAALPAGWALSEESGVRTLTQGPHTIITIRYHAEPRWAGQTELENTLEHYRLVIDSKETQ</sequence>
<feature type="signal peptide" evidence="1">
    <location>
        <begin position="1"/>
        <end position="21"/>
    </location>
</feature>
<evidence type="ECO:0000313" key="3">
    <source>
        <dbReference type="Proteomes" id="UP000712570"/>
    </source>
</evidence>
<dbReference type="InterPro" id="IPR021675">
    <property type="entry name" value="DUF3261"/>
</dbReference>
<dbReference type="Pfam" id="PF11659">
    <property type="entry name" value="DUF3261"/>
    <property type="match status" value="1"/>
</dbReference>
<proteinExistence type="predicted"/>
<gene>
    <name evidence="2" type="ORF">HA050_04770</name>
</gene>
<feature type="chain" id="PRO_5046796206" evidence="1">
    <location>
        <begin position="22"/>
        <end position="188"/>
    </location>
</feature>
<organism evidence="2 3">
    <name type="scientific">Iodobacter violaceini</name>
    <dbReference type="NCBI Taxonomy" id="3044271"/>
    <lineage>
        <taxon>Bacteria</taxon>
        <taxon>Pseudomonadati</taxon>
        <taxon>Pseudomonadota</taxon>
        <taxon>Betaproteobacteria</taxon>
        <taxon>Neisseriales</taxon>
        <taxon>Chitinibacteraceae</taxon>
        <taxon>Iodobacter</taxon>
    </lineage>
</organism>
<keyword evidence="3" id="KW-1185">Reference proteome</keyword>